<sequence>MLNALRLLRAQPPLLVSSPLTFLYNLPCKTCVVRFQQTSAGNSKPENSEKMDQSDQGKNPREESMKSYGEGYATRSDEEGFGGIYGENQEFTKKNEEKIAYVKVQEIDASLGSGVKKKEKGSHQKG</sequence>
<proteinExistence type="predicted"/>
<dbReference type="EMBL" id="JBJUIK010000013">
    <property type="protein sequence ID" value="KAL3507924.1"/>
    <property type="molecule type" value="Genomic_DNA"/>
</dbReference>
<reference evidence="2 3" key="1">
    <citation type="submission" date="2024-11" db="EMBL/GenBank/DDBJ databases">
        <title>A near-complete genome assembly of Cinchona calisaya.</title>
        <authorList>
            <person name="Lian D.C."/>
            <person name="Zhao X.W."/>
            <person name="Wei L."/>
        </authorList>
    </citation>
    <scope>NUCLEOTIDE SEQUENCE [LARGE SCALE GENOMIC DNA]</scope>
    <source>
        <tissue evidence="2">Nenye</tissue>
    </source>
</reference>
<accession>A0ABD2YPN5</accession>
<comment type="caution">
    <text evidence="2">The sequence shown here is derived from an EMBL/GenBank/DDBJ whole genome shotgun (WGS) entry which is preliminary data.</text>
</comment>
<organism evidence="2 3">
    <name type="scientific">Cinchona calisaya</name>
    <dbReference type="NCBI Taxonomy" id="153742"/>
    <lineage>
        <taxon>Eukaryota</taxon>
        <taxon>Viridiplantae</taxon>
        <taxon>Streptophyta</taxon>
        <taxon>Embryophyta</taxon>
        <taxon>Tracheophyta</taxon>
        <taxon>Spermatophyta</taxon>
        <taxon>Magnoliopsida</taxon>
        <taxon>eudicotyledons</taxon>
        <taxon>Gunneridae</taxon>
        <taxon>Pentapetalae</taxon>
        <taxon>asterids</taxon>
        <taxon>lamiids</taxon>
        <taxon>Gentianales</taxon>
        <taxon>Rubiaceae</taxon>
        <taxon>Cinchonoideae</taxon>
        <taxon>Cinchoneae</taxon>
        <taxon>Cinchona</taxon>
    </lineage>
</organism>
<keyword evidence="3" id="KW-1185">Reference proteome</keyword>
<evidence type="ECO:0000313" key="3">
    <source>
        <dbReference type="Proteomes" id="UP001630127"/>
    </source>
</evidence>
<evidence type="ECO:0008006" key="4">
    <source>
        <dbReference type="Google" id="ProtNLM"/>
    </source>
</evidence>
<gene>
    <name evidence="2" type="ORF">ACH5RR_033306</name>
</gene>
<dbReference type="PANTHER" id="PTHR36410">
    <property type="entry name" value="EXPRESSED PROTEIN"/>
    <property type="match status" value="1"/>
</dbReference>
<evidence type="ECO:0000256" key="1">
    <source>
        <dbReference type="SAM" id="MobiDB-lite"/>
    </source>
</evidence>
<dbReference type="PANTHER" id="PTHR36410:SF1">
    <property type="entry name" value="EXPRESSED PROTEIN"/>
    <property type="match status" value="1"/>
</dbReference>
<dbReference type="AlphaFoldDB" id="A0ABD2YPN5"/>
<name>A0ABD2YPN5_9GENT</name>
<evidence type="ECO:0000313" key="2">
    <source>
        <dbReference type="EMBL" id="KAL3507924.1"/>
    </source>
</evidence>
<protein>
    <recommendedName>
        <fullName evidence="4">Late embryogenesis abundant protein</fullName>
    </recommendedName>
</protein>
<feature type="region of interest" description="Disordered" evidence="1">
    <location>
        <begin position="38"/>
        <end position="88"/>
    </location>
</feature>
<dbReference type="Proteomes" id="UP001630127">
    <property type="component" value="Unassembled WGS sequence"/>
</dbReference>
<feature type="compositionally biased region" description="Basic and acidic residues" evidence="1">
    <location>
        <begin position="46"/>
        <end position="65"/>
    </location>
</feature>